<dbReference type="Gene3D" id="3.50.50.60">
    <property type="entry name" value="FAD/NAD(P)-binding domain"/>
    <property type="match status" value="2"/>
</dbReference>
<dbReference type="AlphaFoldDB" id="A0A1E5XXJ2"/>
<gene>
    <name evidence="8" type="ORF">VW23_000030</name>
</gene>
<evidence type="ECO:0000256" key="5">
    <source>
        <dbReference type="SAM" id="SignalP"/>
    </source>
</evidence>
<organism evidence="8 9">
    <name type="scientific">Devosia insulae DS-56</name>
    <dbReference type="NCBI Taxonomy" id="1116389"/>
    <lineage>
        <taxon>Bacteria</taxon>
        <taxon>Pseudomonadati</taxon>
        <taxon>Pseudomonadota</taxon>
        <taxon>Alphaproteobacteria</taxon>
        <taxon>Hyphomicrobiales</taxon>
        <taxon>Devosiaceae</taxon>
        <taxon>Devosia</taxon>
    </lineage>
</organism>
<dbReference type="GO" id="GO:0050660">
    <property type="term" value="F:flavin adenine dinucleotide binding"/>
    <property type="evidence" value="ECO:0007669"/>
    <property type="project" value="InterPro"/>
</dbReference>
<keyword evidence="4" id="KW-0560">Oxidoreductase</keyword>
<dbReference type="Pfam" id="PF00732">
    <property type="entry name" value="GMC_oxred_N"/>
    <property type="match status" value="1"/>
</dbReference>
<dbReference type="EMBL" id="LAJE02000001">
    <property type="protein sequence ID" value="OEO33320.1"/>
    <property type="molecule type" value="Genomic_DNA"/>
</dbReference>
<proteinExistence type="inferred from homology"/>
<protein>
    <recommendedName>
        <fullName evidence="10">Glucose-methanol-choline oxidoreductase N-terminal domain-containing protein</fullName>
    </recommendedName>
</protein>
<name>A0A1E5XXJ2_9HYPH</name>
<evidence type="ECO:0000256" key="1">
    <source>
        <dbReference type="ARBA" id="ARBA00010790"/>
    </source>
</evidence>
<dbReference type="InterPro" id="IPR036188">
    <property type="entry name" value="FAD/NAD-bd_sf"/>
</dbReference>
<feature type="chain" id="PRO_5009190646" description="Glucose-methanol-choline oxidoreductase N-terminal domain-containing protein" evidence="5">
    <location>
        <begin position="19"/>
        <end position="731"/>
    </location>
</feature>
<feature type="domain" description="Glucose-methanol-choline oxidoreductase C-terminal" evidence="7">
    <location>
        <begin position="580"/>
        <end position="716"/>
    </location>
</feature>
<dbReference type="Proteomes" id="UP000095463">
    <property type="component" value="Unassembled WGS sequence"/>
</dbReference>
<sequence length="731" mass="77416">MAALAAAVATIASSPVWAQSAPAAAAIEKTHDALFELWFPQAELGLPPDAAKSIAEIAAQVSKAMLSGFEASPVAQLLAGFTEPQALPFYAELKASTDPAVQAFITTPGGFGAMDPALRTPLYSYLFEGTAGPVSTQIASILREAYLSSIWDLPLAQPLSNFLAPPVFVSRPDVYSMLNAPTIAPSRLSYDAASKTISHADGPIEYLVIGSGPGGATVASQLQAAGKRVVLIEKGPFVVWGSMTTRSYPRLMYKGDQSFTADNAVVIRSGETLGGGSAVNIDLAFSPLESTVQTRINGWIADGLMDGTWYSTERLATAYEWVRQAIGTRTLAESELNNDNQALWDGAAAYGADPSLYHLNRFPVGDSPSPVNDKLDAARQLLYPAIADTANPLGIIPDATVDEIVFDASGTRATGVTLHMTAPWTDYGNTVVDPSRLGIPPGVPVSIAAENIVVSAGTIGTTRVLLNTAKANPKLANDKIGRGLILHPSVPLLGLFDRVIDLLDGLDSATYVSSFGASPGFIYETMAGLPAYGALLVPGSGKQVYEEMARFNNYVGFGCMLVDTPSPDNRVVLDATGDTVLEYTLSDSDKARFRIGVAIGVRMMFLAGAKKVIIPSNENVLGVENFDPMVGTYFTDIKQADLIDQNLKFIPNRNVLTSAHLQATNKMGPSGTGVVSLNHRLWAADGSEVPNVYVMDSSIFPTSVGANPMQSLYTIAKIFSERLIEGIPQPS</sequence>
<comment type="caution">
    <text evidence="8">The sequence shown here is derived from an EMBL/GenBank/DDBJ whole genome shotgun (WGS) entry which is preliminary data.</text>
</comment>
<evidence type="ECO:0000313" key="9">
    <source>
        <dbReference type="Proteomes" id="UP000095463"/>
    </source>
</evidence>
<evidence type="ECO:0000256" key="2">
    <source>
        <dbReference type="ARBA" id="ARBA00022630"/>
    </source>
</evidence>
<keyword evidence="3" id="KW-0274">FAD</keyword>
<keyword evidence="5" id="KW-0732">Signal</keyword>
<keyword evidence="2" id="KW-0285">Flavoprotein</keyword>
<evidence type="ECO:0000259" key="6">
    <source>
        <dbReference type="Pfam" id="PF00732"/>
    </source>
</evidence>
<dbReference type="InterPro" id="IPR007867">
    <property type="entry name" value="GMC_OxRtase_C"/>
</dbReference>
<evidence type="ECO:0008006" key="10">
    <source>
        <dbReference type="Google" id="ProtNLM"/>
    </source>
</evidence>
<reference evidence="8 9" key="1">
    <citation type="journal article" date="2015" name="Genome Announc.">
        <title>Genome Assemblies of Three Soil-Associated Devosia species: D. insulae, D. limi, and D. soli.</title>
        <authorList>
            <person name="Hassan Y.I."/>
            <person name="Lepp D."/>
            <person name="Zhou T."/>
        </authorList>
    </citation>
    <scope>NUCLEOTIDE SEQUENCE [LARGE SCALE GENOMIC DNA]</scope>
    <source>
        <strain evidence="8 9">DS-56</strain>
    </source>
</reference>
<accession>A0A1E5XXJ2</accession>
<feature type="domain" description="Glucose-methanol-choline oxidoreductase N-terminal" evidence="6">
    <location>
        <begin position="250"/>
        <end position="488"/>
    </location>
</feature>
<dbReference type="InterPro" id="IPR000172">
    <property type="entry name" value="GMC_OxRdtase_N"/>
</dbReference>
<evidence type="ECO:0000259" key="7">
    <source>
        <dbReference type="Pfam" id="PF05199"/>
    </source>
</evidence>
<comment type="similarity">
    <text evidence="1">Belongs to the GMC oxidoreductase family.</text>
</comment>
<dbReference type="Pfam" id="PF05199">
    <property type="entry name" value="GMC_oxred_C"/>
    <property type="match status" value="1"/>
</dbReference>
<evidence type="ECO:0000256" key="3">
    <source>
        <dbReference type="ARBA" id="ARBA00022827"/>
    </source>
</evidence>
<dbReference type="SUPFAM" id="SSF51905">
    <property type="entry name" value="FAD/NAD(P)-binding domain"/>
    <property type="match status" value="1"/>
</dbReference>
<keyword evidence="9" id="KW-1185">Reference proteome</keyword>
<evidence type="ECO:0000313" key="8">
    <source>
        <dbReference type="EMBL" id="OEO33320.1"/>
    </source>
</evidence>
<dbReference type="PANTHER" id="PTHR46056">
    <property type="entry name" value="LONG-CHAIN-ALCOHOL OXIDASE"/>
    <property type="match status" value="1"/>
</dbReference>
<dbReference type="PANTHER" id="PTHR46056:SF12">
    <property type="entry name" value="LONG-CHAIN-ALCOHOL OXIDASE"/>
    <property type="match status" value="1"/>
</dbReference>
<dbReference type="GO" id="GO:0016614">
    <property type="term" value="F:oxidoreductase activity, acting on CH-OH group of donors"/>
    <property type="evidence" value="ECO:0007669"/>
    <property type="project" value="InterPro"/>
</dbReference>
<evidence type="ECO:0000256" key="4">
    <source>
        <dbReference type="ARBA" id="ARBA00023002"/>
    </source>
</evidence>
<feature type="signal peptide" evidence="5">
    <location>
        <begin position="1"/>
        <end position="18"/>
    </location>
</feature>